<dbReference type="SUPFAM" id="SSF54236">
    <property type="entry name" value="Ubiquitin-like"/>
    <property type="match status" value="2"/>
</dbReference>
<dbReference type="CDD" id="cd17043">
    <property type="entry name" value="RA"/>
    <property type="match status" value="2"/>
</dbReference>
<feature type="compositionally biased region" description="Polar residues" evidence="1">
    <location>
        <begin position="38"/>
        <end position="63"/>
    </location>
</feature>
<dbReference type="GO" id="GO:0045743">
    <property type="term" value="P:positive regulation of fibroblast growth factor receptor signaling pathway"/>
    <property type="evidence" value="ECO:0007669"/>
    <property type="project" value="TreeGrafter"/>
</dbReference>
<evidence type="ECO:0000259" key="2">
    <source>
        <dbReference type="PROSITE" id="PS50200"/>
    </source>
</evidence>
<feature type="compositionally biased region" description="Polar residues" evidence="1">
    <location>
        <begin position="958"/>
        <end position="967"/>
    </location>
</feature>
<keyword evidence="3" id="KW-1185">Reference proteome</keyword>
<feature type="compositionally biased region" description="Basic and acidic residues" evidence="1">
    <location>
        <begin position="159"/>
        <end position="168"/>
    </location>
</feature>
<feature type="compositionally biased region" description="Polar residues" evidence="1">
    <location>
        <begin position="974"/>
        <end position="985"/>
    </location>
</feature>
<feature type="region of interest" description="Disordered" evidence="1">
    <location>
        <begin position="674"/>
        <end position="714"/>
    </location>
</feature>
<feature type="compositionally biased region" description="Polar residues" evidence="1">
    <location>
        <begin position="528"/>
        <end position="537"/>
    </location>
</feature>
<evidence type="ECO:0000256" key="1">
    <source>
        <dbReference type="SAM" id="MobiDB-lite"/>
    </source>
</evidence>
<feature type="region of interest" description="Disordered" evidence="1">
    <location>
        <begin position="492"/>
        <end position="511"/>
    </location>
</feature>
<feature type="region of interest" description="Disordered" evidence="1">
    <location>
        <begin position="766"/>
        <end position="813"/>
    </location>
</feature>
<dbReference type="PANTHER" id="PTHR21298">
    <property type="entry name" value="GH01721P"/>
    <property type="match status" value="1"/>
</dbReference>
<dbReference type="KEGG" id="hazt:108673457"/>
<reference evidence="4" key="1">
    <citation type="submission" date="2025-08" db="UniProtKB">
        <authorList>
            <consortium name="RefSeq"/>
        </authorList>
    </citation>
    <scope>IDENTIFICATION</scope>
    <source>
        <tissue evidence="4">Whole organism</tissue>
    </source>
</reference>
<feature type="compositionally biased region" description="Pro residues" evidence="1">
    <location>
        <begin position="921"/>
        <end position="938"/>
    </location>
</feature>
<dbReference type="GeneID" id="108673457"/>
<dbReference type="InterPro" id="IPR000159">
    <property type="entry name" value="RA_dom"/>
</dbReference>
<dbReference type="OrthoDB" id="3908708at2759"/>
<evidence type="ECO:0000313" key="4">
    <source>
        <dbReference type="RefSeq" id="XP_018016786.1"/>
    </source>
</evidence>
<protein>
    <submittedName>
        <fullName evidence="4">Mucin-5AC</fullName>
    </submittedName>
</protein>
<dbReference type="Proteomes" id="UP000694843">
    <property type="component" value="Unplaced"/>
</dbReference>
<dbReference type="PANTHER" id="PTHR21298:SF2">
    <property type="entry name" value="GH01721P"/>
    <property type="match status" value="1"/>
</dbReference>
<sequence>MLKHVSHRSSTSIAGTQSPSRRASVPVRPLCRQPSEGPLSNASTPTSGRRATHSPDTISSCVSTPGIHRRVSQSPEACRYTVSPDCSRRPEPKLIHGRYQNEPPPKLGRSMSTPAGCRYPPPGVSSPAQASTPDSPHLIINDKRIASDENVALGIRKPSFDARNDLPDAPRSSTLPRRPMPLTGVYTPPLTAAMSYTSLPPGGRTSLSGRSSSTSSLSDTIVGIPGCSGSKTAVRIHLRQLRPDIEYKTIRMDTETTCRQLIEHLLQKLRLKHRDPNLFAVVLEVAVKGPGGAPPLKKRFLLEDSARPVELQQCRPRGEANFSVTMRRGGVLRVRDSVLTPGSHYKSLLVSYTSSAVEVVRLLLQCNNRTDDPRLFTLHESCSEPYHDRPLDSDDRPLQIQASWPKEKRDKYSFVLRRSLTQGLIEKRQLWRVTSIETSSTDTESEMDDQLVMPAIRFPSSILSNSSMLLPSPKLIQKPSLMAVPCISSNRSSISSTSSSSSSSSNCGSSGSSCYTPQNLSRISCDSGFSSVASSPQPQTPPLRVLQPSASTAQTPVRAYEESESKAIDYLGNSAMQPKNDGIVHIGQRNFSASGELEVPKLTATSTLPIKKEPPPPPPRNFIRKLDGRCAGDVQNITKPSSSDGLIPHPEHVSISIDKKYQESLQDLGINTREFSHTKEESSLSSNLSDRTPKNETSDALSPLLNFSSPSKHSVVINRPSCLSSSRSTPIIREVIYKHISSPSASSQYNPSSASSPASQVSYASLTSNLTTPSPTASSTERQRSMSSASSAFTSESEGKSGTSESSPQPQKALNTFELGPEHYHKSHNDVLRDSNVKIQSSTPPAVPPRHHVNTKLVSTNSGSMSKQEVFAGVLKSNEHACQKLPFVKSLDSENTTLEALTQVQKSSGRDKNSSSSVQPRPTPSPPPLPTTSPPPLTPKESRNFHFLSITDAKANSRRSSFPSTLDSQKEGPTASQSHPSSNPELTWKVECTENQNLIADSFRNLLNKNEAPTIPDESSKQINKMASFGGPCSSSPSLYTSPHAIQAQKELQQAIDSLKYLTTHDLIYI</sequence>
<dbReference type="RefSeq" id="XP_018016786.1">
    <property type="nucleotide sequence ID" value="XM_018161297.2"/>
</dbReference>
<dbReference type="Pfam" id="PF00788">
    <property type="entry name" value="RA"/>
    <property type="match status" value="2"/>
</dbReference>
<feature type="compositionally biased region" description="Low complexity" evidence="1">
    <location>
        <begin position="766"/>
        <end position="807"/>
    </location>
</feature>
<feature type="compositionally biased region" description="Polar residues" evidence="1">
    <location>
        <begin position="8"/>
        <end position="21"/>
    </location>
</feature>
<feature type="compositionally biased region" description="Low complexity" evidence="1">
    <location>
        <begin position="203"/>
        <end position="215"/>
    </location>
</feature>
<feature type="region of interest" description="Disordered" evidence="1">
    <location>
        <begin position="528"/>
        <end position="558"/>
    </location>
</feature>
<dbReference type="AlphaFoldDB" id="A0A8B7NV04"/>
<evidence type="ECO:0000313" key="3">
    <source>
        <dbReference type="Proteomes" id="UP000694843"/>
    </source>
</evidence>
<name>A0A8B7NV04_HYAAZ</name>
<feature type="region of interest" description="Disordered" evidence="1">
    <location>
        <begin position="1"/>
        <end position="114"/>
    </location>
</feature>
<dbReference type="SMART" id="SM00314">
    <property type="entry name" value="RA"/>
    <property type="match status" value="2"/>
</dbReference>
<feature type="domain" description="Ras-associating" evidence="2">
    <location>
        <begin position="328"/>
        <end position="421"/>
    </location>
</feature>
<feature type="domain" description="Ras-associating" evidence="2">
    <location>
        <begin position="230"/>
        <end position="317"/>
    </location>
</feature>
<accession>A0A8B7NV04</accession>
<organism evidence="3 4">
    <name type="scientific">Hyalella azteca</name>
    <name type="common">Amphipod</name>
    <dbReference type="NCBI Taxonomy" id="294128"/>
    <lineage>
        <taxon>Eukaryota</taxon>
        <taxon>Metazoa</taxon>
        <taxon>Ecdysozoa</taxon>
        <taxon>Arthropoda</taxon>
        <taxon>Crustacea</taxon>
        <taxon>Multicrustacea</taxon>
        <taxon>Malacostraca</taxon>
        <taxon>Eumalacostraca</taxon>
        <taxon>Peracarida</taxon>
        <taxon>Amphipoda</taxon>
        <taxon>Senticaudata</taxon>
        <taxon>Talitrida</taxon>
        <taxon>Talitroidea</taxon>
        <taxon>Hyalellidae</taxon>
        <taxon>Hyalella</taxon>
    </lineage>
</organism>
<dbReference type="GO" id="GO:0007165">
    <property type="term" value="P:signal transduction"/>
    <property type="evidence" value="ECO:0007669"/>
    <property type="project" value="InterPro"/>
</dbReference>
<dbReference type="Gene3D" id="3.10.20.90">
    <property type="entry name" value="Phosphatidylinositol 3-kinase Catalytic Subunit, Chain A, domain 1"/>
    <property type="match status" value="2"/>
</dbReference>
<dbReference type="GO" id="GO:0045742">
    <property type="term" value="P:positive regulation of epidermal growth factor receptor signaling pathway"/>
    <property type="evidence" value="ECO:0007669"/>
    <property type="project" value="TreeGrafter"/>
</dbReference>
<feature type="region of interest" description="Disordered" evidence="1">
    <location>
        <begin position="195"/>
        <end position="215"/>
    </location>
</feature>
<feature type="region of interest" description="Disordered" evidence="1">
    <location>
        <begin position="903"/>
        <end position="985"/>
    </location>
</feature>
<dbReference type="OMA" id="THRTESA"/>
<gene>
    <name evidence="4" type="primary">LOC108673457</name>
</gene>
<feature type="region of interest" description="Disordered" evidence="1">
    <location>
        <begin position="159"/>
        <end position="182"/>
    </location>
</feature>
<dbReference type="InterPro" id="IPR029071">
    <property type="entry name" value="Ubiquitin-like_domsf"/>
</dbReference>
<proteinExistence type="predicted"/>
<dbReference type="PROSITE" id="PS50200">
    <property type="entry name" value="RA"/>
    <property type="match status" value="2"/>
</dbReference>